<feature type="compositionally biased region" description="Polar residues" evidence="1">
    <location>
        <begin position="74"/>
        <end position="88"/>
    </location>
</feature>
<dbReference type="Proteomes" id="UP000606274">
    <property type="component" value="Unassembled WGS sequence"/>
</dbReference>
<name>A0A8T0AK45_SILME</name>
<feature type="region of interest" description="Disordered" evidence="1">
    <location>
        <begin position="284"/>
        <end position="309"/>
    </location>
</feature>
<dbReference type="GO" id="GO:0010972">
    <property type="term" value="P:negative regulation of G2/M transition of mitotic cell cycle"/>
    <property type="evidence" value="ECO:0007669"/>
    <property type="project" value="InterPro"/>
</dbReference>
<dbReference type="PANTHER" id="PTHR34831">
    <property type="entry name" value="MIGRATION AND INVASION-INHIBITORY PROTEIN"/>
    <property type="match status" value="1"/>
</dbReference>
<reference evidence="2" key="1">
    <citation type="submission" date="2020-08" db="EMBL/GenBank/DDBJ databases">
        <title>Chromosome-level assembly of Southern catfish (Silurus meridionalis) provides insights into visual adaptation to the nocturnal and benthic lifestyles.</title>
        <authorList>
            <person name="Zhang Y."/>
            <person name="Wang D."/>
            <person name="Peng Z."/>
        </authorList>
    </citation>
    <scope>NUCLEOTIDE SEQUENCE</scope>
    <source>
        <strain evidence="2">SWU-2019-XX</strain>
        <tissue evidence="2">Muscle</tissue>
    </source>
</reference>
<protein>
    <recommendedName>
        <fullName evidence="4">Migration and invasion inhibitory protein</fullName>
    </recommendedName>
</protein>
<dbReference type="AlphaFoldDB" id="A0A8T0AK45"/>
<dbReference type="InterPro" id="IPR031466">
    <property type="entry name" value="MIIP"/>
</dbReference>
<dbReference type="PANTHER" id="PTHR34831:SF1">
    <property type="entry name" value="MIGRATION AND INVASION-INHIBITORY PROTEIN"/>
    <property type="match status" value="1"/>
</dbReference>
<dbReference type="OrthoDB" id="10002384at2759"/>
<keyword evidence="3" id="KW-1185">Reference proteome</keyword>
<accession>A0A8T0AK45</accession>
<proteinExistence type="predicted"/>
<gene>
    <name evidence="2" type="ORF">HF521_008398</name>
</gene>
<evidence type="ECO:0000313" key="2">
    <source>
        <dbReference type="EMBL" id="KAF7693082.1"/>
    </source>
</evidence>
<comment type="caution">
    <text evidence="2">The sequence shown here is derived from an EMBL/GenBank/DDBJ whole genome shotgun (WGS) entry which is preliminary data.</text>
</comment>
<dbReference type="EMBL" id="JABFDY010000019">
    <property type="protein sequence ID" value="KAF7693082.1"/>
    <property type="molecule type" value="Genomic_DNA"/>
</dbReference>
<sequence>MASFEDLEILRRKNKELLQKLKDRTEHLQRLHSHRPDFQRDEKAKWQHASSDVLLQARGKSRLHVRFHPEPTMQPRSSIAQDTGQSQVKLPPGDAELGRVSERRCVQPLLGYDWIAGLLDAENSLTEHSEHFFSELQTFRQVNKDECVHSASSWTEGLHVGLLESSLEDGVTNHKQTPDTHQCTFCYRINNRLFATPLDAQAACPVCKTPIEKHPHREKEPAFIRVSIPRATLLPAYRYKAHRRCSFDPSDSLGLPSHCLSGWTNISMGAGSEMSSLDLRSSMEIRPNPKTVPSAKLDRSGSRASGRQLSDQLLHVSRLAQYQIQRNAVTRRNPNMSSC</sequence>
<feature type="region of interest" description="Disordered" evidence="1">
    <location>
        <begin position="72"/>
        <end position="94"/>
    </location>
</feature>
<evidence type="ECO:0008006" key="4">
    <source>
        <dbReference type="Google" id="ProtNLM"/>
    </source>
</evidence>
<dbReference type="Pfam" id="PF15734">
    <property type="entry name" value="MIIP"/>
    <property type="match status" value="1"/>
</dbReference>
<organism evidence="2 3">
    <name type="scientific">Silurus meridionalis</name>
    <name type="common">Southern catfish</name>
    <name type="synonym">Silurus soldatovi meridionalis</name>
    <dbReference type="NCBI Taxonomy" id="175797"/>
    <lineage>
        <taxon>Eukaryota</taxon>
        <taxon>Metazoa</taxon>
        <taxon>Chordata</taxon>
        <taxon>Craniata</taxon>
        <taxon>Vertebrata</taxon>
        <taxon>Euteleostomi</taxon>
        <taxon>Actinopterygii</taxon>
        <taxon>Neopterygii</taxon>
        <taxon>Teleostei</taxon>
        <taxon>Ostariophysi</taxon>
        <taxon>Siluriformes</taxon>
        <taxon>Siluridae</taxon>
        <taxon>Silurus</taxon>
    </lineage>
</organism>
<evidence type="ECO:0000313" key="3">
    <source>
        <dbReference type="Proteomes" id="UP000606274"/>
    </source>
</evidence>
<dbReference type="GO" id="GO:0030336">
    <property type="term" value="P:negative regulation of cell migration"/>
    <property type="evidence" value="ECO:0007669"/>
    <property type="project" value="InterPro"/>
</dbReference>
<evidence type="ECO:0000256" key="1">
    <source>
        <dbReference type="SAM" id="MobiDB-lite"/>
    </source>
</evidence>